<keyword evidence="4 9" id="KW-0460">Magnesium</keyword>
<proteinExistence type="inferred from homology"/>
<dbReference type="NCBIfam" id="TIGR00693">
    <property type="entry name" value="thiE"/>
    <property type="match status" value="1"/>
</dbReference>
<evidence type="ECO:0000313" key="14">
    <source>
        <dbReference type="Proteomes" id="UP000184310"/>
    </source>
</evidence>
<dbReference type="FunFam" id="3.20.20.70:FF:000096">
    <property type="entry name" value="Thiamine-phosphate synthase"/>
    <property type="match status" value="1"/>
</dbReference>
<dbReference type="GO" id="GO:0009228">
    <property type="term" value="P:thiamine biosynthetic process"/>
    <property type="evidence" value="ECO:0007669"/>
    <property type="project" value="UniProtKB-KW"/>
</dbReference>
<feature type="binding site" evidence="9">
    <location>
        <position position="110"/>
    </location>
    <ligand>
        <name>4-amino-2-methyl-5-(diphosphooxymethyl)pyrimidine</name>
        <dbReference type="ChEBI" id="CHEBI:57841"/>
    </ligand>
</feature>
<dbReference type="Proteomes" id="UP000184310">
    <property type="component" value="Unassembled WGS sequence"/>
</dbReference>
<evidence type="ECO:0000256" key="3">
    <source>
        <dbReference type="ARBA" id="ARBA00022723"/>
    </source>
</evidence>
<dbReference type="RefSeq" id="WP_072985426.1">
    <property type="nucleotide sequence ID" value="NZ_FQZB01000005.1"/>
</dbReference>
<accession>A0A1M6EFA2</accession>
<evidence type="ECO:0000259" key="12">
    <source>
        <dbReference type="Pfam" id="PF02581"/>
    </source>
</evidence>
<feature type="binding site" evidence="9">
    <location>
        <position position="71"/>
    </location>
    <ligand>
        <name>4-amino-2-methyl-5-(diphosphooxymethyl)pyrimidine</name>
        <dbReference type="ChEBI" id="CHEBI:57841"/>
    </ligand>
</feature>
<comment type="catalytic activity">
    <reaction evidence="6 9 10">
        <text>4-methyl-5-(2-phosphooxyethyl)-thiazole + 4-amino-2-methyl-5-(diphosphooxymethyl)pyrimidine + H(+) = thiamine phosphate + diphosphate</text>
        <dbReference type="Rhea" id="RHEA:22328"/>
        <dbReference type="ChEBI" id="CHEBI:15378"/>
        <dbReference type="ChEBI" id="CHEBI:33019"/>
        <dbReference type="ChEBI" id="CHEBI:37575"/>
        <dbReference type="ChEBI" id="CHEBI:57841"/>
        <dbReference type="ChEBI" id="CHEBI:58296"/>
        <dbReference type="EC" id="2.5.1.3"/>
    </reaction>
</comment>
<comment type="catalytic activity">
    <reaction evidence="8 9 10">
        <text>2-[(2R,5Z)-2-carboxy-4-methylthiazol-5(2H)-ylidene]ethyl phosphate + 4-amino-2-methyl-5-(diphosphooxymethyl)pyrimidine + 2 H(+) = thiamine phosphate + CO2 + diphosphate</text>
        <dbReference type="Rhea" id="RHEA:47844"/>
        <dbReference type="ChEBI" id="CHEBI:15378"/>
        <dbReference type="ChEBI" id="CHEBI:16526"/>
        <dbReference type="ChEBI" id="CHEBI:33019"/>
        <dbReference type="ChEBI" id="CHEBI:37575"/>
        <dbReference type="ChEBI" id="CHEBI:57841"/>
        <dbReference type="ChEBI" id="CHEBI:62899"/>
        <dbReference type="EC" id="2.5.1.3"/>
    </reaction>
</comment>
<comment type="catalytic activity">
    <reaction evidence="7 9 10">
        <text>2-(2-carboxy-4-methylthiazol-5-yl)ethyl phosphate + 4-amino-2-methyl-5-(diphosphooxymethyl)pyrimidine + 2 H(+) = thiamine phosphate + CO2 + diphosphate</text>
        <dbReference type="Rhea" id="RHEA:47848"/>
        <dbReference type="ChEBI" id="CHEBI:15378"/>
        <dbReference type="ChEBI" id="CHEBI:16526"/>
        <dbReference type="ChEBI" id="CHEBI:33019"/>
        <dbReference type="ChEBI" id="CHEBI:37575"/>
        <dbReference type="ChEBI" id="CHEBI:57841"/>
        <dbReference type="ChEBI" id="CHEBI:62890"/>
        <dbReference type="EC" id="2.5.1.3"/>
    </reaction>
</comment>
<feature type="binding site" evidence="9">
    <location>
        <position position="91"/>
    </location>
    <ligand>
        <name>Mg(2+)</name>
        <dbReference type="ChEBI" id="CHEBI:18420"/>
    </ligand>
</feature>
<gene>
    <name evidence="9" type="primary">thiE</name>
    <name evidence="13" type="ORF">SAMN02745163_00839</name>
</gene>
<dbReference type="EC" id="2.5.1.3" evidence="9"/>
<dbReference type="UniPathway" id="UPA00060">
    <property type="reaction ID" value="UER00141"/>
</dbReference>
<dbReference type="InterPro" id="IPR036206">
    <property type="entry name" value="ThiamineP_synth_sf"/>
</dbReference>
<evidence type="ECO:0000313" key="13">
    <source>
        <dbReference type="EMBL" id="SHI84059.1"/>
    </source>
</evidence>
<dbReference type="PANTHER" id="PTHR20857">
    <property type="entry name" value="THIAMINE-PHOSPHATE PYROPHOSPHORYLASE"/>
    <property type="match status" value="1"/>
</dbReference>
<evidence type="ECO:0000256" key="11">
    <source>
        <dbReference type="RuleBase" id="RU004253"/>
    </source>
</evidence>
<name>A0A1M6EFA2_9CLOT</name>
<dbReference type="EMBL" id="FQZB01000005">
    <property type="protein sequence ID" value="SHI84059.1"/>
    <property type="molecule type" value="Genomic_DNA"/>
</dbReference>
<dbReference type="OrthoDB" id="9812206at2"/>
<evidence type="ECO:0000256" key="7">
    <source>
        <dbReference type="ARBA" id="ARBA00047851"/>
    </source>
</evidence>
<dbReference type="HAMAP" id="MF_00097">
    <property type="entry name" value="TMP_synthase"/>
    <property type="match status" value="1"/>
</dbReference>
<feature type="binding site" evidence="9">
    <location>
        <position position="166"/>
    </location>
    <ligand>
        <name>2-[(2R,5Z)-2-carboxy-4-methylthiazol-5(2H)-ylidene]ethyl phosphate</name>
        <dbReference type="ChEBI" id="CHEBI:62899"/>
    </ligand>
</feature>
<evidence type="ECO:0000256" key="2">
    <source>
        <dbReference type="ARBA" id="ARBA00022679"/>
    </source>
</evidence>
<keyword evidence="5 9" id="KW-0784">Thiamine biosynthesis</keyword>
<feature type="binding site" evidence="9">
    <location>
        <begin position="136"/>
        <end position="138"/>
    </location>
    <ligand>
        <name>2-[(2R,5Z)-2-carboxy-4-methylthiazol-5(2H)-ylidene]ethyl phosphate</name>
        <dbReference type="ChEBI" id="CHEBI:62899"/>
    </ligand>
</feature>
<dbReference type="Gene3D" id="3.20.20.70">
    <property type="entry name" value="Aldolase class I"/>
    <property type="match status" value="1"/>
</dbReference>
<dbReference type="GO" id="GO:0005737">
    <property type="term" value="C:cytoplasm"/>
    <property type="evidence" value="ECO:0007669"/>
    <property type="project" value="TreeGrafter"/>
</dbReference>
<feature type="binding site" evidence="9">
    <location>
        <position position="139"/>
    </location>
    <ligand>
        <name>4-amino-2-methyl-5-(diphosphooxymethyl)pyrimidine</name>
        <dbReference type="ChEBI" id="CHEBI:57841"/>
    </ligand>
</feature>
<keyword evidence="14" id="KW-1185">Reference proteome</keyword>
<evidence type="ECO:0000256" key="5">
    <source>
        <dbReference type="ARBA" id="ARBA00022977"/>
    </source>
</evidence>
<dbReference type="STRING" id="1121302.SAMN02745163_00839"/>
<evidence type="ECO:0000256" key="10">
    <source>
        <dbReference type="RuleBase" id="RU003826"/>
    </source>
</evidence>
<dbReference type="CDD" id="cd00564">
    <property type="entry name" value="TMP_TenI"/>
    <property type="match status" value="1"/>
</dbReference>
<protein>
    <recommendedName>
        <fullName evidence="9">Thiamine-phosphate synthase</fullName>
        <shortName evidence="9">TP synthase</shortName>
        <shortName evidence="9">TPS</shortName>
        <ecNumber evidence="9">2.5.1.3</ecNumber>
    </recommendedName>
    <alternativeName>
        <fullName evidence="9">Thiamine-phosphate pyrophosphorylase</fullName>
        <shortName evidence="9">TMP pyrophosphorylase</shortName>
        <shortName evidence="9">TMP-PPase</shortName>
    </alternativeName>
</protein>
<organism evidence="13 14">
    <name type="scientific">Clostridium cavendishii DSM 21758</name>
    <dbReference type="NCBI Taxonomy" id="1121302"/>
    <lineage>
        <taxon>Bacteria</taxon>
        <taxon>Bacillati</taxon>
        <taxon>Bacillota</taxon>
        <taxon>Clostridia</taxon>
        <taxon>Eubacteriales</taxon>
        <taxon>Clostridiaceae</taxon>
        <taxon>Clostridium</taxon>
    </lineage>
</organism>
<dbReference type="InterPro" id="IPR034291">
    <property type="entry name" value="TMP_synthase"/>
</dbReference>
<comment type="cofactor">
    <cofactor evidence="9">
        <name>Mg(2+)</name>
        <dbReference type="ChEBI" id="CHEBI:18420"/>
    </cofactor>
    <text evidence="9">Binds 1 Mg(2+) ion per subunit.</text>
</comment>
<keyword evidence="2 9" id="KW-0808">Transferase</keyword>
<evidence type="ECO:0000256" key="9">
    <source>
        <dbReference type="HAMAP-Rule" id="MF_00097"/>
    </source>
</evidence>
<dbReference type="PANTHER" id="PTHR20857:SF23">
    <property type="entry name" value="THIAMINE BIOSYNTHETIC BIFUNCTIONAL ENZYME"/>
    <property type="match status" value="1"/>
</dbReference>
<dbReference type="SUPFAM" id="SSF51391">
    <property type="entry name" value="Thiamin phosphate synthase"/>
    <property type="match status" value="1"/>
</dbReference>
<evidence type="ECO:0000256" key="1">
    <source>
        <dbReference type="ARBA" id="ARBA00005165"/>
    </source>
</evidence>
<feature type="binding site" evidence="9">
    <location>
        <position position="72"/>
    </location>
    <ligand>
        <name>Mg(2+)</name>
        <dbReference type="ChEBI" id="CHEBI:18420"/>
    </ligand>
</feature>
<dbReference type="Pfam" id="PF02581">
    <property type="entry name" value="TMP-TENI"/>
    <property type="match status" value="1"/>
</dbReference>
<evidence type="ECO:0000256" key="8">
    <source>
        <dbReference type="ARBA" id="ARBA00047883"/>
    </source>
</evidence>
<dbReference type="GO" id="GO:0009229">
    <property type="term" value="P:thiamine diphosphate biosynthetic process"/>
    <property type="evidence" value="ECO:0007669"/>
    <property type="project" value="UniProtKB-UniRule"/>
</dbReference>
<comment type="similarity">
    <text evidence="9 10">Belongs to the thiamine-phosphate synthase family.</text>
</comment>
<sequence>MKDNVDYSLYLVTDRKILKDRDLNKSVTEAIEGGVRLVQLREKDIDTRDFYNVAKELKAITDSKNVPLIINDRLDIALAIDTAGVHLGQKDMPLLKAREILGNEKIIGISVATLEEAIIAEKNGADYLGVGAMFATNSKLDTRSVTLDTLKNIKKSVKIPVVAIGGINETNIEKLKETNIDGVAIISAILGKRDIIKASKELMDILKHKLFSKQ</sequence>
<dbReference type="GO" id="GO:0000287">
    <property type="term" value="F:magnesium ion binding"/>
    <property type="evidence" value="ECO:0007669"/>
    <property type="project" value="UniProtKB-UniRule"/>
</dbReference>
<evidence type="ECO:0000256" key="4">
    <source>
        <dbReference type="ARBA" id="ARBA00022842"/>
    </source>
</evidence>
<dbReference type="AlphaFoldDB" id="A0A1M6EFA2"/>
<feature type="binding site" evidence="9">
    <location>
        <begin position="39"/>
        <end position="43"/>
    </location>
    <ligand>
        <name>4-amino-2-methyl-5-(diphosphooxymethyl)pyrimidine</name>
        <dbReference type="ChEBI" id="CHEBI:57841"/>
    </ligand>
</feature>
<evidence type="ECO:0000256" key="6">
    <source>
        <dbReference type="ARBA" id="ARBA00047334"/>
    </source>
</evidence>
<feature type="domain" description="Thiamine phosphate synthase/TenI" evidence="12">
    <location>
        <begin position="9"/>
        <end position="189"/>
    </location>
</feature>
<comment type="pathway">
    <text evidence="1 9 11">Cofactor biosynthesis; thiamine diphosphate biosynthesis; thiamine phosphate from 4-amino-2-methyl-5-diphosphomethylpyrimidine and 4-methyl-5-(2-phosphoethyl)-thiazole: step 1/1.</text>
</comment>
<feature type="binding site" evidence="9">
    <location>
        <begin position="186"/>
        <end position="187"/>
    </location>
    <ligand>
        <name>2-[(2R,5Z)-2-carboxy-4-methylthiazol-5(2H)-ylidene]ethyl phosphate</name>
        <dbReference type="ChEBI" id="CHEBI:62899"/>
    </ligand>
</feature>
<keyword evidence="3 9" id="KW-0479">Metal-binding</keyword>
<reference evidence="13 14" key="1">
    <citation type="submission" date="2016-11" db="EMBL/GenBank/DDBJ databases">
        <authorList>
            <person name="Jaros S."/>
            <person name="Januszkiewicz K."/>
            <person name="Wedrychowicz H."/>
        </authorList>
    </citation>
    <scope>NUCLEOTIDE SEQUENCE [LARGE SCALE GENOMIC DNA]</scope>
    <source>
        <strain evidence="13 14">DSM 21758</strain>
    </source>
</reference>
<dbReference type="InterPro" id="IPR022998">
    <property type="entry name" value="ThiamineP_synth_TenI"/>
</dbReference>
<comment type="function">
    <text evidence="9">Condenses 4-methyl-5-(beta-hydroxyethyl)thiazole monophosphate (THZ-P) and 2-methyl-4-amino-5-hydroxymethyl pyrimidine pyrophosphate (HMP-PP) to form thiamine monophosphate (TMP).</text>
</comment>
<dbReference type="GO" id="GO:0004789">
    <property type="term" value="F:thiamine-phosphate diphosphorylase activity"/>
    <property type="evidence" value="ECO:0007669"/>
    <property type="project" value="UniProtKB-UniRule"/>
</dbReference>
<dbReference type="InterPro" id="IPR013785">
    <property type="entry name" value="Aldolase_TIM"/>
</dbReference>